<reference evidence="2 3" key="1">
    <citation type="journal article" date="2018" name="Nat. Ecol. Evol.">
        <title>Shark genomes provide insights into elasmobranch evolution and the origin of vertebrates.</title>
        <authorList>
            <person name="Hara Y"/>
            <person name="Yamaguchi K"/>
            <person name="Onimaru K"/>
            <person name="Kadota M"/>
            <person name="Koyanagi M"/>
            <person name="Keeley SD"/>
            <person name="Tatsumi K"/>
            <person name="Tanaka K"/>
            <person name="Motone F"/>
            <person name="Kageyama Y"/>
            <person name="Nozu R"/>
            <person name="Adachi N"/>
            <person name="Nishimura O"/>
            <person name="Nakagawa R"/>
            <person name="Tanegashima C"/>
            <person name="Kiyatake I"/>
            <person name="Matsumoto R"/>
            <person name="Murakumo K"/>
            <person name="Nishida K"/>
            <person name="Terakita A"/>
            <person name="Kuratani S"/>
            <person name="Sato K"/>
            <person name="Hyodo S Kuraku.S."/>
        </authorList>
    </citation>
    <scope>NUCLEOTIDE SEQUENCE [LARGE SCALE GENOMIC DNA]</scope>
</reference>
<evidence type="ECO:0000313" key="2">
    <source>
        <dbReference type="EMBL" id="GCC49597.1"/>
    </source>
</evidence>
<evidence type="ECO:0000256" key="1">
    <source>
        <dbReference type="SAM" id="MobiDB-lite"/>
    </source>
</evidence>
<organism evidence="2 3">
    <name type="scientific">Chiloscyllium punctatum</name>
    <name type="common">Brownbanded bambooshark</name>
    <name type="synonym">Hemiscyllium punctatum</name>
    <dbReference type="NCBI Taxonomy" id="137246"/>
    <lineage>
        <taxon>Eukaryota</taxon>
        <taxon>Metazoa</taxon>
        <taxon>Chordata</taxon>
        <taxon>Craniata</taxon>
        <taxon>Vertebrata</taxon>
        <taxon>Chondrichthyes</taxon>
        <taxon>Elasmobranchii</taxon>
        <taxon>Galeomorphii</taxon>
        <taxon>Galeoidea</taxon>
        <taxon>Orectolobiformes</taxon>
        <taxon>Hemiscylliidae</taxon>
        <taxon>Chiloscyllium</taxon>
    </lineage>
</organism>
<accession>A0A401U3X8</accession>
<feature type="region of interest" description="Disordered" evidence="1">
    <location>
        <begin position="1"/>
        <end position="20"/>
    </location>
</feature>
<dbReference type="EMBL" id="BEZZ01274221">
    <property type="protein sequence ID" value="GCC49597.1"/>
    <property type="molecule type" value="Genomic_DNA"/>
</dbReference>
<evidence type="ECO:0000313" key="3">
    <source>
        <dbReference type="Proteomes" id="UP000287033"/>
    </source>
</evidence>
<sequence length="169" mass="18861">AALGHLQGRRRHHHAGAIGEDARQRGVRRFQLQRHLLRPGDHDRVDREQIGLDVRLRIAPVAIEVELDGLRIERRAVMEGDAGADVEHQRIGIGELPALGKPRLRLQRLEFPFDQRVVHREQEGVVGAGAAGGGIEARRIGRRGDPQRAALLRRGLRECAAAERGARQR</sequence>
<gene>
    <name evidence="2" type="ORF">chiPu_0033867</name>
</gene>
<protein>
    <submittedName>
        <fullName evidence="2">Uncharacterized protein</fullName>
    </submittedName>
</protein>
<comment type="caution">
    <text evidence="2">The sequence shown here is derived from an EMBL/GenBank/DDBJ whole genome shotgun (WGS) entry which is preliminary data.</text>
</comment>
<keyword evidence="3" id="KW-1185">Reference proteome</keyword>
<proteinExistence type="predicted"/>
<feature type="non-terminal residue" evidence="2">
    <location>
        <position position="169"/>
    </location>
</feature>
<dbReference type="AlphaFoldDB" id="A0A401U3X8"/>
<feature type="non-terminal residue" evidence="2">
    <location>
        <position position="1"/>
    </location>
</feature>
<dbReference type="Proteomes" id="UP000287033">
    <property type="component" value="Unassembled WGS sequence"/>
</dbReference>
<name>A0A401U3X8_CHIPU</name>